<gene>
    <name evidence="2" type="ORF">BECKFW1821C_GA0114237_11399</name>
</gene>
<reference evidence="2" key="1">
    <citation type="submission" date="2019-02" db="EMBL/GenBank/DDBJ databases">
        <authorList>
            <person name="Gruber-Vodicka R. H."/>
            <person name="Seah K. B. B."/>
        </authorList>
    </citation>
    <scope>NUCLEOTIDE SEQUENCE</scope>
    <source>
        <strain evidence="2">BECK_BZ131</strain>
    </source>
</reference>
<keyword evidence="1" id="KW-0472">Membrane</keyword>
<evidence type="ECO:0000313" key="2">
    <source>
        <dbReference type="EMBL" id="VFJ77773.1"/>
    </source>
</evidence>
<organism evidence="2">
    <name type="scientific">Candidatus Kentrum sp. FW</name>
    <dbReference type="NCBI Taxonomy" id="2126338"/>
    <lineage>
        <taxon>Bacteria</taxon>
        <taxon>Pseudomonadati</taxon>
        <taxon>Pseudomonadota</taxon>
        <taxon>Gammaproteobacteria</taxon>
        <taxon>Candidatus Kentrum</taxon>
    </lineage>
</organism>
<proteinExistence type="predicted"/>
<dbReference type="EMBL" id="CAADFE010000139">
    <property type="protein sequence ID" value="VFJ77773.1"/>
    <property type="molecule type" value="Genomic_DNA"/>
</dbReference>
<protein>
    <submittedName>
        <fullName evidence="2">Uncharacterized protein</fullName>
    </submittedName>
</protein>
<feature type="transmembrane region" description="Helical" evidence="1">
    <location>
        <begin position="150"/>
        <end position="169"/>
    </location>
</feature>
<evidence type="ECO:0000256" key="1">
    <source>
        <dbReference type="SAM" id="Phobius"/>
    </source>
</evidence>
<accession>A0A450U3N7</accession>
<keyword evidence="1" id="KW-1133">Transmembrane helix</keyword>
<name>A0A450U3N7_9GAMM</name>
<dbReference type="AlphaFoldDB" id="A0A450U3N7"/>
<keyword evidence="1" id="KW-0812">Transmembrane</keyword>
<sequence>MESSTIPAPNPRTLADIVMVHAAPDHRARLLILGGFPSARGDDFHAKILKRHDDGPGLDASGVKQRLLAFDPMAPGDELRAVESATTRRWLQVSIWRATGFWFVVVRARRFIQKGDDILLFHGVPKCLMYLFEAGKQYSYRILYRNIRSLLLGTLFALVLISIVLIIALRSVKFGLISTRGDGVRYPGNTGGRSQYGAVRGGGNNDRHRGRRYHSLLEQISEGSPGTKPRATRCGTLCWPSIMDNHGDIDCRLFSSNAISFLFELQHGDYGSPDNRFGSGHGFFLLPPLFMKLDRMAAEHHEIDSCS</sequence>